<dbReference type="RefSeq" id="WP_136853056.1">
    <property type="nucleotide sequence ID" value="NZ_SWCI01000005.1"/>
</dbReference>
<evidence type="ECO:0000313" key="3">
    <source>
        <dbReference type="Proteomes" id="UP000305674"/>
    </source>
</evidence>
<dbReference type="AlphaFoldDB" id="A0A4U1BCY3"/>
<dbReference type="OrthoDB" id="7062064at2"/>
<proteinExistence type="predicted"/>
<evidence type="ECO:0000313" key="2">
    <source>
        <dbReference type="EMBL" id="TKB48862.1"/>
    </source>
</evidence>
<organism evidence="2 3">
    <name type="scientific">Ferrimonas sediminicola</name>
    <dbReference type="NCBI Taxonomy" id="2569538"/>
    <lineage>
        <taxon>Bacteria</taxon>
        <taxon>Pseudomonadati</taxon>
        <taxon>Pseudomonadota</taxon>
        <taxon>Gammaproteobacteria</taxon>
        <taxon>Alteromonadales</taxon>
        <taxon>Ferrimonadaceae</taxon>
        <taxon>Ferrimonas</taxon>
    </lineage>
</organism>
<keyword evidence="3" id="KW-1185">Reference proteome</keyword>
<sequence length="329" mass="35309">MKKYSFILLPLLAACGGSGDSTPLNQPDPKPEGVVSIAISDAPVDNVSSVVLQLSSIDLTLRYQGGYGEVVNIDLSDQEVDLLQYQGDAAAWLIEEQSIPAGEYMAHLNVVDGSGDIGSYVEDGNGKHPLDIIQPHLPLGAITVLEGEAASFTLDVELRNALLFDEVNGYSLDIRGMRWVDNRYMGHLNGLVDQALIDACEADHADLARQDGSFTHVAYLYPTGSAIEAMDDMALEAEAGKLLPTATAPILQMYNGDWRFQMGYLPEGEYQLGYTCLGHLDQPDTNEGIGSNFEIYDDGGAITIIRGSNGGYNNNCQMGQGGRRGGGRG</sequence>
<accession>A0A4U1BCY3</accession>
<evidence type="ECO:0000259" key="1">
    <source>
        <dbReference type="Pfam" id="PF14321"/>
    </source>
</evidence>
<dbReference type="InterPro" id="IPR025491">
    <property type="entry name" value="DUF4382"/>
</dbReference>
<gene>
    <name evidence="2" type="ORF">FCL40_09470</name>
</gene>
<dbReference type="Pfam" id="PF14321">
    <property type="entry name" value="DUF4382"/>
    <property type="match status" value="1"/>
</dbReference>
<name>A0A4U1BCY3_9GAMM</name>
<comment type="caution">
    <text evidence="2">The sequence shown here is derived from an EMBL/GenBank/DDBJ whole genome shotgun (WGS) entry which is preliminary data.</text>
</comment>
<feature type="domain" description="DUF4382" evidence="1">
    <location>
        <begin position="33"/>
        <end position="172"/>
    </location>
</feature>
<dbReference type="EMBL" id="SWCI01000005">
    <property type="protein sequence ID" value="TKB48862.1"/>
    <property type="molecule type" value="Genomic_DNA"/>
</dbReference>
<dbReference type="Proteomes" id="UP000305674">
    <property type="component" value="Unassembled WGS sequence"/>
</dbReference>
<dbReference type="PROSITE" id="PS51257">
    <property type="entry name" value="PROKAR_LIPOPROTEIN"/>
    <property type="match status" value="1"/>
</dbReference>
<protein>
    <submittedName>
        <fullName evidence="2">DUF4382 domain-containing protein</fullName>
    </submittedName>
</protein>
<reference evidence="2 3" key="1">
    <citation type="submission" date="2019-04" db="EMBL/GenBank/DDBJ databases">
        <authorList>
            <person name="Hwang J.C."/>
        </authorList>
    </citation>
    <scope>NUCLEOTIDE SEQUENCE [LARGE SCALE GENOMIC DNA]</scope>
    <source>
        <strain evidence="2 3">IMCC35001</strain>
    </source>
</reference>